<dbReference type="InterPro" id="IPR051159">
    <property type="entry name" value="Hexapeptide_acetyltransf"/>
</dbReference>
<evidence type="ECO:0000313" key="5">
    <source>
        <dbReference type="Proteomes" id="UP000305511"/>
    </source>
</evidence>
<evidence type="ECO:0000256" key="2">
    <source>
        <dbReference type="ARBA" id="ARBA00022679"/>
    </source>
</evidence>
<evidence type="ECO:0000313" key="4">
    <source>
        <dbReference type="EMBL" id="TKK89661.1"/>
    </source>
</evidence>
<evidence type="ECO:0000256" key="3">
    <source>
        <dbReference type="ARBA" id="ARBA00022737"/>
    </source>
</evidence>
<dbReference type="PANTHER" id="PTHR23416:SF23">
    <property type="entry name" value="ACETYLTRANSFERASE C18B11.09C-RELATED"/>
    <property type="match status" value="1"/>
</dbReference>
<dbReference type="InterPro" id="IPR018357">
    <property type="entry name" value="Hexapep_transf_CS"/>
</dbReference>
<dbReference type="PROSITE" id="PS00101">
    <property type="entry name" value="HEXAPEP_TRANSFERASES"/>
    <property type="match status" value="1"/>
</dbReference>
<evidence type="ECO:0000256" key="1">
    <source>
        <dbReference type="ARBA" id="ARBA00007274"/>
    </source>
</evidence>
<feature type="non-terminal residue" evidence="4">
    <location>
        <position position="1"/>
    </location>
</feature>
<sequence length="136" mass="14838">QDKIDETVTILLPFYTDFGRNIHFGKNIFINRAAMFVDLGGIIIEDNVLIGPRVNLLSVNHPELPMKRRGVLLAPITIKKFAWLGAGVTVLPGITIGENAIVAANATVTKDVPANAIVAGTPAKIIRWIQEDKEEI</sequence>
<organism evidence="4 5">
    <name type="scientific">Enterococcus faecalis</name>
    <name type="common">Streptococcus faecalis</name>
    <dbReference type="NCBI Taxonomy" id="1351"/>
    <lineage>
        <taxon>Bacteria</taxon>
        <taxon>Bacillati</taxon>
        <taxon>Bacillota</taxon>
        <taxon>Bacilli</taxon>
        <taxon>Lactobacillales</taxon>
        <taxon>Enterococcaceae</taxon>
        <taxon>Enterococcus</taxon>
    </lineage>
</organism>
<dbReference type="SUPFAM" id="SSF51161">
    <property type="entry name" value="Trimeric LpxA-like enzymes"/>
    <property type="match status" value="1"/>
</dbReference>
<dbReference type="Gene3D" id="2.160.10.10">
    <property type="entry name" value="Hexapeptide repeat proteins"/>
    <property type="match status" value="1"/>
</dbReference>
<comment type="similarity">
    <text evidence="1">Belongs to the transferase hexapeptide repeat family.</text>
</comment>
<dbReference type="Proteomes" id="UP000305511">
    <property type="component" value="Unassembled WGS sequence"/>
</dbReference>
<dbReference type="GO" id="GO:0008374">
    <property type="term" value="F:O-acyltransferase activity"/>
    <property type="evidence" value="ECO:0007669"/>
    <property type="project" value="TreeGrafter"/>
</dbReference>
<name>A0A4U3MJV0_ENTFL</name>
<keyword evidence="3" id="KW-0677">Repeat</keyword>
<dbReference type="EMBL" id="SIYF01000091">
    <property type="protein sequence ID" value="TKK89661.1"/>
    <property type="molecule type" value="Genomic_DNA"/>
</dbReference>
<dbReference type="RefSeq" id="WP_137273903.1">
    <property type="nucleotide sequence ID" value="NZ_SIYF01000091.1"/>
</dbReference>
<accession>A0A4U3MJV0</accession>
<gene>
    <name evidence="4" type="ORF">EY666_04435</name>
</gene>
<dbReference type="InterPro" id="IPR001451">
    <property type="entry name" value="Hexapep"/>
</dbReference>
<dbReference type="PANTHER" id="PTHR23416">
    <property type="entry name" value="SIALIC ACID SYNTHASE-RELATED"/>
    <property type="match status" value="1"/>
</dbReference>
<proteinExistence type="inferred from homology"/>
<dbReference type="InterPro" id="IPR011004">
    <property type="entry name" value="Trimer_LpxA-like_sf"/>
</dbReference>
<reference evidence="4 5" key="1">
    <citation type="submission" date="2019-02" db="EMBL/GenBank/DDBJ databases">
        <title>Bacteria dissemination in different level of health care in South Africa: the effectiveness of infections prevention and control.</title>
        <authorList>
            <person name="Shobo C."/>
            <person name="Amoako D.G."/>
            <person name="Allam M."/>
            <person name="Ismail A."/>
            <person name="Bester L.A."/>
            <person name="Essack S.Y."/>
        </authorList>
    </citation>
    <scope>NUCLEOTIDE SEQUENCE [LARGE SCALE GENOMIC DNA]</scope>
    <source>
        <strain evidence="4 5">2SIL2</strain>
    </source>
</reference>
<comment type="caution">
    <text evidence="4">The sequence shown here is derived from an EMBL/GenBank/DDBJ whole genome shotgun (WGS) entry which is preliminary data.</text>
</comment>
<protein>
    <submittedName>
        <fullName evidence="4">Sugar O-acetyltransferase</fullName>
    </submittedName>
</protein>
<dbReference type="AlphaFoldDB" id="A0A4U3MJV0"/>
<dbReference type="Pfam" id="PF00132">
    <property type="entry name" value="Hexapep"/>
    <property type="match status" value="1"/>
</dbReference>
<keyword evidence="2 4" id="KW-0808">Transferase</keyword>